<feature type="domain" description="N-acetyltransferase" evidence="1">
    <location>
        <begin position="144"/>
        <end position="280"/>
    </location>
</feature>
<accession>A0ABR2VQ04</accession>
<evidence type="ECO:0000259" key="1">
    <source>
        <dbReference type="PROSITE" id="PS51186"/>
    </source>
</evidence>
<keyword evidence="3" id="KW-1185">Reference proteome</keyword>
<evidence type="ECO:0000313" key="3">
    <source>
        <dbReference type="Proteomes" id="UP001479436"/>
    </source>
</evidence>
<protein>
    <recommendedName>
        <fullName evidence="1">N-acetyltransferase domain-containing protein</fullName>
    </recommendedName>
</protein>
<dbReference type="Gene3D" id="3.40.630.30">
    <property type="match status" value="1"/>
</dbReference>
<dbReference type="InterPro" id="IPR016181">
    <property type="entry name" value="Acyl_CoA_acyltransferase"/>
</dbReference>
<name>A0ABR2VQ04_9FUNG</name>
<gene>
    <name evidence="2" type="ORF">K7432_014018</name>
</gene>
<reference evidence="2 3" key="1">
    <citation type="submission" date="2023-04" db="EMBL/GenBank/DDBJ databases">
        <title>Genome of Basidiobolus ranarum AG-B5.</title>
        <authorList>
            <person name="Stajich J.E."/>
            <person name="Carter-House D."/>
            <person name="Gryganskyi A."/>
        </authorList>
    </citation>
    <scope>NUCLEOTIDE SEQUENCE [LARGE SCALE GENOMIC DNA]</scope>
    <source>
        <strain evidence="2 3">AG-B5</strain>
    </source>
</reference>
<dbReference type="Proteomes" id="UP001479436">
    <property type="component" value="Unassembled WGS sequence"/>
</dbReference>
<dbReference type="SUPFAM" id="SSF55729">
    <property type="entry name" value="Acyl-CoA N-acyltransferases (Nat)"/>
    <property type="match status" value="1"/>
</dbReference>
<dbReference type="EMBL" id="JASJQH010008364">
    <property type="protein sequence ID" value="KAK9693215.1"/>
    <property type="molecule type" value="Genomic_DNA"/>
</dbReference>
<comment type="caution">
    <text evidence="2">The sequence shown here is derived from an EMBL/GenBank/DDBJ whole genome shotgun (WGS) entry which is preliminary data.</text>
</comment>
<dbReference type="Pfam" id="PF08445">
    <property type="entry name" value="FR47"/>
    <property type="match status" value="1"/>
</dbReference>
<organism evidence="2 3">
    <name type="scientific">Basidiobolus ranarum</name>
    <dbReference type="NCBI Taxonomy" id="34480"/>
    <lineage>
        <taxon>Eukaryota</taxon>
        <taxon>Fungi</taxon>
        <taxon>Fungi incertae sedis</taxon>
        <taxon>Zoopagomycota</taxon>
        <taxon>Entomophthoromycotina</taxon>
        <taxon>Basidiobolomycetes</taxon>
        <taxon>Basidiobolales</taxon>
        <taxon>Basidiobolaceae</taxon>
        <taxon>Basidiobolus</taxon>
    </lineage>
</organism>
<proteinExistence type="predicted"/>
<dbReference type="PROSITE" id="PS51186">
    <property type="entry name" value="GNAT"/>
    <property type="match status" value="1"/>
</dbReference>
<evidence type="ECO:0000313" key="2">
    <source>
        <dbReference type="EMBL" id="KAK9693215.1"/>
    </source>
</evidence>
<sequence>MTSSNIHLSRYNNAVDFLNIVYSFLSEAPYTNGYILGSLADENNEFTVIFDSKKCPILAVMTQPSKTFILSHSTSWTTEALEVLISDIKLNNLPITGIRGPENVTTEFSQIFERVFQKSMVPGEPSRIYKCTSVIPTPNLPQNGVKRLAQAENLDLISHWLEEFFVECQVHVSEDPKPIAKESIESNSMYFWENSLGEIVSMAAFKRANEFSVNVCYVYTPKQFRGKGYAYQLVKGLTLELLEKYPAVVLNAFTSNEISQGVYKKIGFTKVIETMDYRNF</sequence>
<dbReference type="InterPro" id="IPR000182">
    <property type="entry name" value="GNAT_dom"/>
</dbReference>
<dbReference type="InterPro" id="IPR013653">
    <property type="entry name" value="GCN5-like_dom"/>
</dbReference>